<dbReference type="InterPro" id="IPR000595">
    <property type="entry name" value="cNMP-bd_dom"/>
</dbReference>
<organism evidence="5 6">
    <name type="scientific">Sphingomonas prati</name>
    <dbReference type="NCBI Taxonomy" id="1843237"/>
    <lineage>
        <taxon>Bacteria</taxon>
        <taxon>Pseudomonadati</taxon>
        <taxon>Pseudomonadota</taxon>
        <taxon>Alphaproteobacteria</taxon>
        <taxon>Sphingomonadales</taxon>
        <taxon>Sphingomonadaceae</taxon>
        <taxon>Sphingomonas</taxon>
    </lineage>
</organism>
<evidence type="ECO:0000256" key="1">
    <source>
        <dbReference type="ARBA" id="ARBA00023015"/>
    </source>
</evidence>
<keyword evidence="3" id="KW-0804">Transcription</keyword>
<dbReference type="PROSITE" id="PS51063">
    <property type="entry name" value="HTH_CRP_2"/>
    <property type="match status" value="1"/>
</dbReference>
<dbReference type="SUPFAM" id="SSF46785">
    <property type="entry name" value="Winged helix' DNA-binding domain"/>
    <property type="match status" value="1"/>
</dbReference>
<reference evidence="5 6" key="1">
    <citation type="submission" date="2020-08" db="EMBL/GenBank/DDBJ databases">
        <title>Genomic Encyclopedia of Type Strains, Phase IV (KMG-IV): sequencing the most valuable type-strain genomes for metagenomic binning, comparative biology and taxonomic classification.</title>
        <authorList>
            <person name="Goeker M."/>
        </authorList>
    </citation>
    <scope>NUCLEOTIDE SEQUENCE [LARGE SCALE GENOMIC DNA]</scope>
    <source>
        <strain evidence="5 6">DSM 103336</strain>
    </source>
</reference>
<dbReference type="Gene3D" id="2.60.120.10">
    <property type="entry name" value="Jelly Rolls"/>
    <property type="match status" value="1"/>
</dbReference>
<dbReference type="Proteomes" id="UP000546701">
    <property type="component" value="Unassembled WGS sequence"/>
</dbReference>
<keyword evidence="1" id="KW-0805">Transcription regulation</keyword>
<dbReference type="SMART" id="SM00419">
    <property type="entry name" value="HTH_CRP"/>
    <property type="match status" value="1"/>
</dbReference>
<evidence type="ECO:0000259" key="4">
    <source>
        <dbReference type="PROSITE" id="PS51063"/>
    </source>
</evidence>
<dbReference type="Pfam" id="PF13545">
    <property type="entry name" value="HTH_Crp_2"/>
    <property type="match status" value="1"/>
</dbReference>
<name>A0A7W9F047_9SPHN</name>
<dbReference type="Gene3D" id="1.10.10.10">
    <property type="entry name" value="Winged helix-like DNA-binding domain superfamily/Winged helix DNA-binding domain"/>
    <property type="match status" value="1"/>
</dbReference>
<feature type="domain" description="HTH crp-type" evidence="4">
    <location>
        <begin position="116"/>
        <end position="191"/>
    </location>
</feature>
<dbReference type="InterPro" id="IPR014710">
    <property type="entry name" value="RmlC-like_jellyroll"/>
</dbReference>
<evidence type="ECO:0000256" key="2">
    <source>
        <dbReference type="ARBA" id="ARBA00023125"/>
    </source>
</evidence>
<proteinExistence type="predicted"/>
<dbReference type="EMBL" id="JACIJR010000001">
    <property type="protein sequence ID" value="MBB5728012.1"/>
    <property type="molecule type" value="Genomic_DNA"/>
</dbReference>
<evidence type="ECO:0000313" key="5">
    <source>
        <dbReference type="EMBL" id="MBB5728012.1"/>
    </source>
</evidence>
<dbReference type="InterPro" id="IPR036388">
    <property type="entry name" value="WH-like_DNA-bd_sf"/>
</dbReference>
<dbReference type="CDD" id="cd00038">
    <property type="entry name" value="CAP_ED"/>
    <property type="match status" value="1"/>
</dbReference>
<dbReference type="InterPro" id="IPR036390">
    <property type="entry name" value="WH_DNA-bd_sf"/>
</dbReference>
<dbReference type="GO" id="GO:0006355">
    <property type="term" value="P:regulation of DNA-templated transcription"/>
    <property type="evidence" value="ECO:0007669"/>
    <property type="project" value="InterPro"/>
</dbReference>
<dbReference type="AlphaFoldDB" id="A0A7W9F047"/>
<dbReference type="Pfam" id="PF00027">
    <property type="entry name" value="cNMP_binding"/>
    <property type="match status" value="1"/>
</dbReference>
<dbReference type="SUPFAM" id="SSF51206">
    <property type="entry name" value="cAMP-binding domain-like"/>
    <property type="match status" value="1"/>
</dbReference>
<keyword evidence="6" id="KW-1185">Reference proteome</keyword>
<gene>
    <name evidence="5" type="ORF">FHS99_000468</name>
</gene>
<keyword evidence="2" id="KW-0238">DNA-binding</keyword>
<sequence length="212" mass="23986">MRKISARQELAQEGDRPETVFLMLEGWAMRYTVMPEGGRQVLAFLMPGDFCNFHVTLLAEMDHSISAITPGLVAAIPRAQVTRLCESTQNLQRAFWWSQLVDEGVLRSWISSLGRRNSHERVAHLMCELYVRAHNIGLTRQDGSCEMPVSQLVLADALGLTPVHVNRVFRQLRLDNVLTIGRGRLIVNDIDKLVRIAGFQGNYLHRRLRAAA</sequence>
<dbReference type="RefSeq" id="WP_229673712.1">
    <property type="nucleotide sequence ID" value="NZ_BMJP01000001.1"/>
</dbReference>
<comment type="caution">
    <text evidence="5">The sequence shown here is derived from an EMBL/GenBank/DDBJ whole genome shotgun (WGS) entry which is preliminary data.</text>
</comment>
<dbReference type="GO" id="GO:0003677">
    <property type="term" value="F:DNA binding"/>
    <property type="evidence" value="ECO:0007669"/>
    <property type="project" value="UniProtKB-KW"/>
</dbReference>
<dbReference type="InterPro" id="IPR012318">
    <property type="entry name" value="HTH_CRP"/>
</dbReference>
<accession>A0A7W9F047</accession>
<evidence type="ECO:0000256" key="3">
    <source>
        <dbReference type="ARBA" id="ARBA00023163"/>
    </source>
</evidence>
<protein>
    <submittedName>
        <fullName evidence="5">CRP-like cAMP-binding protein</fullName>
    </submittedName>
</protein>
<evidence type="ECO:0000313" key="6">
    <source>
        <dbReference type="Proteomes" id="UP000546701"/>
    </source>
</evidence>
<dbReference type="InterPro" id="IPR018490">
    <property type="entry name" value="cNMP-bd_dom_sf"/>
</dbReference>